<evidence type="ECO:0000313" key="3">
    <source>
        <dbReference type="EMBL" id="RAK25601.1"/>
    </source>
</evidence>
<keyword evidence="4" id="KW-1185">Reference proteome</keyword>
<dbReference type="EMBL" id="QLMK01000022">
    <property type="protein sequence ID" value="RAK25601.1"/>
    <property type="molecule type" value="Genomic_DNA"/>
</dbReference>
<sequence>MRRSTPFRRTSANRNAIRAATTLSLLAMLTVAFGTAVSTAAPGREAGASSTAHQQARVPDCRPRLHREAPQTPCSSEQPASQTRQKEHQQ</sequence>
<evidence type="ECO:0008006" key="5">
    <source>
        <dbReference type="Google" id="ProtNLM"/>
    </source>
</evidence>
<accession>A0A364JRS9</accession>
<dbReference type="Proteomes" id="UP000249453">
    <property type="component" value="Unassembled WGS sequence"/>
</dbReference>
<feature type="chain" id="PRO_5016941471" description="Secreted protein" evidence="2">
    <location>
        <begin position="41"/>
        <end position="90"/>
    </location>
</feature>
<organism evidence="3 4">
    <name type="scientific">Falsochrobactrum ovis</name>
    <dbReference type="NCBI Taxonomy" id="1293442"/>
    <lineage>
        <taxon>Bacteria</taxon>
        <taxon>Pseudomonadati</taxon>
        <taxon>Pseudomonadota</taxon>
        <taxon>Alphaproteobacteria</taxon>
        <taxon>Hyphomicrobiales</taxon>
        <taxon>Brucellaceae</taxon>
        <taxon>Falsochrobactrum</taxon>
    </lineage>
</organism>
<feature type="compositionally biased region" description="Basic and acidic residues" evidence="1">
    <location>
        <begin position="59"/>
        <end position="69"/>
    </location>
</feature>
<evidence type="ECO:0000313" key="4">
    <source>
        <dbReference type="Proteomes" id="UP000249453"/>
    </source>
</evidence>
<keyword evidence="2" id="KW-0732">Signal</keyword>
<dbReference type="AlphaFoldDB" id="A0A364JRS9"/>
<proteinExistence type="predicted"/>
<evidence type="ECO:0000256" key="2">
    <source>
        <dbReference type="SAM" id="SignalP"/>
    </source>
</evidence>
<dbReference type="RefSeq" id="WP_146612750.1">
    <property type="nucleotide sequence ID" value="NZ_JBHEEY010000022.1"/>
</dbReference>
<evidence type="ECO:0000256" key="1">
    <source>
        <dbReference type="SAM" id="MobiDB-lite"/>
    </source>
</evidence>
<protein>
    <recommendedName>
        <fullName evidence="5">Secreted protein</fullName>
    </recommendedName>
</protein>
<gene>
    <name evidence="3" type="ORF">C7374_12218</name>
</gene>
<reference evidence="3 4" key="1">
    <citation type="submission" date="2018-06" db="EMBL/GenBank/DDBJ databases">
        <title>Genomic Encyclopedia of Type Strains, Phase IV (KMG-IV): sequencing the most valuable type-strain genomes for metagenomic binning, comparative biology and taxonomic classification.</title>
        <authorList>
            <person name="Goeker M."/>
        </authorList>
    </citation>
    <scope>NUCLEOTIDE SEQUENCE [LARGE SCALE GENOMIC DNA]</scope>
    <source>
        <strain evidence="3 4">DSM 26720</strain>
    </source>
</reference>
<feature type="region of interest" description="Disordered" evidence="1">
    <location>
        <begin position="40"/>
        <end position="90"/>
    </location>
</feature>
<comment type="caution">
    <text evidence="3">The sequence shown here is derived from an EMBL/GenBank/DDBJ whole genome shotgun (WGS) entry which is preliminary data.</text>
</comment>
<feature type="compositionally biased region" description="Polar residues" evidence="1">
    <location>
        <begin position="72"/>
        <end position="83"/>
    </location>
</feature>
<name>A0A364JRS9_9HYPH</name>
<feature type="signal peptide" evidence="2">
    <location>
        <begin position="1"/>
        <end position="40"/>
    </location>
</feature>